<proteinExistence type="predicted"/>
<keyword evidence="2" id="KW-1185">Reference proteome</keyword>
<protein>
    <recommendedName>
        <fullName evidence="3">Tetratricopeptide repeat protein</fullName>
    </recommendedName>
</protein>
<dbReference type="SUPFAM" id="SSF48452">
    <property type="entry name" value="TPR-like"/>
    <property type="match status" value="1"/>
</dbReference>
<dbReference type="Proteomes" id="UP000753724">
    <property type="component" value="Unassembled WGS sequence"/>
</dbReference>
<dbReference type="RefSeq" id="WP_161717457.1">
    <property type="nucleotide sequence ID" value="NZ_JAAAPO010000002.1"/>
</dbReference>
<evidence type="ECO:0000313" key="2">
    <source>
        <dbReference type="Proteomes" id="UP000753724"/>
    </source>
</evidence>
<evidence type="ECO:0008006" key="3">
    <source>
        <dbReference type="Google" id="ProtNLM"/>
    </source>
</evidence>
<comment type="caution">
    <text evidence="1">The sequence shown here is derived from an EMBL/GenBank/DDBJ whole genome shotgun (WGS) entry which is preliminary data.</text>
</comment>
<gene>
    <name evidence="1" type="ORF">GTZ99_06580</name>
</gene>
<accession>A0ABW9XCH1</accession>
<name>A0ABW9XCH1_9SPHN</name>
<dbReference type="Gene3D" id="1.25.40.10">
    <property type="entry name" value="Tetratricopeptide repeat domain"/>
    <property type="match status" value="1"/>
</dbReference>
<sequence>MIRTSLQLRGSFLAAALALGVVGGVAGGAVSAQAASGPKFSPAFAAAGGPFQTELDKAIKAPTAEAIAALKPKLDAVIAAASTPDDKFNAGNFAIKLGSLAKDDTITRKGVTLMLESGKASPELAPKLHFYAGQFAAQAKEYDLARKELQLAIDTGFPAADALVTLAEAEFAAKQAPAGLIALTKAIEANKAANTAVPEGWYRRGMGATYETNNYELAVRLATMLVKDYPTKENWALSIAVIRDLGKLPSQDTFDLLRLMAATNSFAEERDYVEFVQTADARRNPAEVKAIIDRGAAAGVVNATKPFFADAMRIATARIAPDKAALPGWERDARAPAATAATVIAAADSFLSYGDAAKAADLYKIALTKAGADKNVVLTRLGIAQINGADYAGAQASLTQVEGVRKAMAQLWIAFAAQKAAGK</sequence>
<organism evidence="1 2">
    <name type="scientific">Novosphingobium ovatum</name>
    <dbReference type="NCBI Taxonomy" id="1908523"/>
    <lineage>
        <taxon>Bacteria</taxon>
        <taxon>Pseudomonadati</taxon>
        <taxon>Pseudomonadota</taxon>
        <taxon>Alphaproteobacteria</taxon>
        <taxon>Sphingomonadales</taxon>
        <taxon>Sphingomonadaceae</taxon>
        <taxon>Novosphingobium</taxon>
    </lineage>
</organism>
<reference evidence="2" key="1">
    <citation type="submission" date="2020-01" db="EMBL/GenBank/DDBJ databases">
        <title>Sphingomonas sp. strain CSW-10.</title>
        <authorList>
            <person name="Chen W.-M."/>
        </authorList>
    </citation>
    <scope>NUCLEOTIDE SEQUENCE [LARGE SCALE GENOMIC DNA]</scope>
    <source>
        <strain evidence="2">FSY-8</strain>
    </source>
</reference>
<evidence type="ECO:0000313" key="1">
    <source>
        <dbReference type="EMBL" id="NBC36223.1"/>
    </source>
</evidence>
<dbReference type="EMBL" id="JAAAPO010000002">
    <property type="protein sequence ID" value="NBC36223.1"/>
    <property type="molecule type" value="Genomic_DNA"/>
</dbReference>
<dbReference type="InterPro" id="IPR011990">
    <property type="entry name" value="TPR-like_helical_dom_sf"/>
</dbReference>